<dbReference type="AlphaFoldDB" id="A0ABD3QCM0"/>
<evidence type="ECO:0000256" key="1">
    <source>
        <dbReference type="SAM" id="MobiDB-lite"/>
    </source>
</evidence>
<gene>
    <name evidence="2" type="ORF">HJC23_009855</name>
</gene>
<name>A0ABD3QCM0_9STRA</name>
<feature type="compositionally biased region" description="Basic and acidic residues" evidence="1">
    <location>
        <begin position="80"/>
        <end position="94"/>
    </location>
</feature>
<comment type="caution">
    <text evidence="2">The sequence shown here is derived from an EMBL/GenBank/DDBJ whole genome shotgun (WGS) entry which is preliminary data.</text>
</comment>
<keyword evidence="3" id="KW-1185">Reference proteome</keyword>
<dbReference type="InterPro" id="IPR007146">
    <property type="entry name" value="Sas10/Utp3/C1D"/>
</dbReference>
<dbReference type="PANTHER" id="PTHR13237">
    <property type="entry name" value="SOMETHING ABOUT SILENCING PROTEIN 10-RELATED"/>
    <property type="match status" value="1"/>
</dbReference>
<feature type="region of interest" description="Disordered" evidence="1">
    <location>
        <begin position="142"/>
        <end position="259"/>
    </location>
</feature>
<evidence type="ECO:0000313" key="2">
    <source>
        <dbReference type="EMBL" id="KAL3797491.1"/>
    </source>
</evidence>
<organism evidence="2 3">
    <name type="scientific">Cyclotella cryptica</name>
    <dbReference type="NCBI Taxonomy" id="29204"/>
    <lineage>
        <taxon>Eukaryota</taxon>
        <taxon>Sar</taxon>
        <taxon>Stramenopiles</taxon>
        <taxon>Ochrophyta</taxon>
        <taxon>Bacillariophyta</taxon>
        <taxon>Coscinodiscophyceae</taxon>
        <taxon>Thalassiosirophycidae</taxon>
        <taxon>Stephanodiscales</taxon>
        <taxon>Stephanodiscaceae</taxon>
        <taxon>Cyclotella</taxon>
    </lineage>
</organism>
<feature type="region of interest" description="Disordered" evidence="1">
    <location>
        <begin position="358"/>
        <end position="428"/>
    </location>
</feature>
<protein>
    <recommendedName>
        <fullName evidence="4">Neuroguidin</fullName>
    </recommendedName>
</protein>
<evidence type="ECO:0008006" key="4">
    <source>
        <dbReference type="Google" id="ProtNLM"/>
    </source>
</evidence>
<accession>A0ABD3QCM0</accession>
<feature type="compositionally biased region" description="Basic and acidic residues" evidence="1">
    <location>
        <begin position="243"/>
        <end position="259"/>
    </location>
</feature>
<feature type="compositionally biased region" description="Acidic residues" evidence="1">
    <location>
        <begin position="161"/>
        <end position="170"/>
    </location>
</feature>
<dbReference type="PANTHER" id="PTHR13237:SF9">
    <property type="entry name" value="NEUROGUIDIN"/>
    <property type="match status" value="1"/>
</dbReference>
<dbReference type="Pfam" id="PF04000">
    <property type="entry name" value="Sas10_Utp3"/>
    <property type="match status" value="1"/>
</dbReference>
<feature type="region of interest" description="Disordered" evidence="1">
    <location>
        <begin position="76"/>
        <end position="95"/>
    </location>
</feature>
<feature type="compositionally biased region" description="Acidic residues" evidence="1">
    <location>
        <begin position="185"/>
        <end position="202"/>
    </location>
</feature>
<evidence type="ECO:0000313" key="3">
    <source>
        <dbReference type="Proteomes" id="UP001516023"/>
    </source>
</evidence>
<dbReference type="Proteomes" id="UP001516023">
    <property type="component" value="Unassembled WGS sequence"/>
</dbReference>
<sequence>MASDLEQNQELLSSIAKSNATVTTSLHRAIRHHIKNKDYDARSDGLDYLQVKNGIMISYLIDLTMLLRCRLKAQRGNAGGKHDEEVDENGRVNDETSQQCIQRLLEMKAAMEKMRPLEKRMRYQIDKLLALSTLGAGTFAAVGREQEEKEDSDDDGRSPDPDNEQFDESDPLSFKPDLQGMMSMFEDEENHEPAGESEDDSEVESKSDDEFNSSKPDVTLEKEENQTGVYQPPRLQAMPFEMNEQKHEKEERLRKIQRDRMQRSELAEVVRAQFTDAPEEEDIRGGAMLGKQREISKRLAQREADVAEFEETHMIRLTMGKKEKKERKRIMREEMSNLGAIADLGNVVAGVDDAFGDGLRTGRNRGDSKGGNAAFVTKGMRKRKVDVLDHEMGAPGKRGGRRSKGASNSFQKALYGGGRSTGKSKKKK</sequence>
<dbReference type="EMBL" id="JABMIG020000054">
    <property type="protein sequence ID" value="KAL3797491.1"/>
    <property type="molecule type" value="Genomic_DNA"/>
</dbReference>
<dbReference type="GO" id="GO:0005634">
    <property type="term" value="C:nucleus"/>
    <property type="evidence" value="ECO:0007669"/>
    <property type="project" value="UniProtKB-ARBA"/>
</dbReference>
<proteinExistence type="predicted"/>
<reference evidence="2 3" key="1">
    <citation type="journal article" date="2020" name="G3 (Bethesda)">
        <title>Improved Reference Genome for Cyclotella cryptica CCMP332, a Model for Cell Wall Morphogenesis, Salinity Adaptation, and Lipid Production in Diatoms (Bacillariophyta).</title>
        <authorList>
            <person name="Roberts W.R."/>
            <person name="Downey K.M."/>
            <person name="Ruck E.C."/>
            <person name="Traller J.C."/>
            <person name="Alverson A.J."/>
        </authorList>
    </citation>
    <scope>NUCLEOTIDE SEQUENCE [LARGE SCALE GENOMIC DNA]</scope>
    <source>
        <strain evidence="2 3">CCMP332</strain>
    </source>
</reference>